<evidence type="ECO:0000313" key="7">
    <source>
        <dbReference type="EMBL" id="MCC2189339.1"/>
    </source>
</evidence>
<name>A0AAE3DS45_9FIRM</name>
<dbReference type="PROSITE" id="PS01005">
    <property type="entry name" value="FORMATE_NITRITE_TP_1"/>
    <property type="match status" value="1"/>
</dbReference>
<dbReference type="AlphaFoldDB" id="A0AAE3DS45"/>
<dbReference type="InterPro" id="IPR024002">
    <property type="entry name" value="For/NO2_transpt_CS"/>
</dbReference>
<protein>
    <submittedName>
        <fullName evidence="7">Formate/nitrite transporter family protein</fullName>
    </submittedName>
</protein>
<dbReference type="PANTHER" id="PTHR30520:SF8">
    <property type="entry name" value="NITRITE TRANSPORTER NIRC"/>
    <property type="match status" value="1"/>
</dbReference>
<keyword evidence="2 6" id="KW-0812">Transmembrane</keyword>
<keyword evidence="4 6" id="KW-0472">Membrane</keyword>
<dbReference type="EMBL" id="JAJEPR010000007">
    <property type="protein sequence ID" value="MCC2189339.1"/>
    <property type="molecule type" value="Genomic_DNA"/>
</dbReference>
<dbReference type="RefSeq" id="WP_227614705.1">
    <property type="nucleotide sequence ID" value="NZ_JAJEPR010000007.1"/>
</dbReference>
<keyword evidence="8" id="KW-1185">Reference proteome</keyword>
<dbReference type="Pfam" id="PF01226">
    <property type="entry name" value="Form_Nir_trans"/>
    <property type="match status" value="1"/>
</dbReference>
<evidence type="ECO:0000256" key="1">
    <source>
        <dbReference type="ARBA" id="ARBA00004141"/>
    </source>
</evidence>
<feature type="transmembrane region" description="Helical" evidence="6">
    <location>
        <begin position="225"/>
        <end position="251"/>
    </location>
</feature>
<evidence type="ECO:0000256" key="2">
    <source>
        <dbReference type="ARBA" id="ARBA00022692"/>
    </source>
</evidence>
<evidence type="ECO:0000256" key="3">
    <source>
        <dbReference type="ARBA" id="ARBA00022989"/>
    </source>
</evidence>
<dbReference type="InterPro" id="IPR023271">
    <property type="entry name" value="Aquaporin-like"/>
</dbReference>
<dbReference type="GO" id="GO:0015499">
    <property type="term" value="F:formate transmembrane transporter activity"/>
    <property type="evidence" value="ECO:0007669"/>
    <property type="project" value="TreeGrafter"/>
</dbReference>
<comment type="similarity">
    <text evidence="5">Belongs to the FNT transporter (TC 1.A.16) family.</text>
</comment>
<accession>A0AAE3DS45</accession>
<dbReference type="Gene3D" id="1.20.1080.10">
    <property type="entry name" value="Glycerol uptake facilitator protein"/>
    <property type="match status" value="1"/>
</dbReference>
<sequence>MYQDAFEAVCNAAKAKTNLFKKNPLGYFVSAMVAGMFIAFGAFISNAAAAPFADAQDPMQKFMNSMTFSAALSMVLMAGADLFTGNNFILSSAAFAKKMKWSDVVKIWVVCYLGNLVGSLIAAFIFQASGAASGTVGQLFAAAAEKKMTAQAINLVLKGLLCNTLVCIAVWCSIKLKSEAGKLIMIMWCILTFMLCGFEHSIANMTTMAVGMMNSTSGTLTIGGYIYNLVCVTIGNMIGGVVFVALPYYLISKKTEA</sequence>
<dbReference type="InterPro" id="IPR000292">
    <property type="entry name" value="For/NO2_transpt"/>
</dbReference>
<comment type="caution">
    <text evidence="7">The sequence shown here is derived from an EMBL/GenBank/DDBJ whole genome shotgun (WGS) entry which is preliminary data.</text>
</comment>
<dbReference type="GO" id="GO:0005886">
    <property type="term" value="C:plasma membrane"/>
    <property type="evidence" value="ECO:0007669"/>
    <property type="project" value="TreeGrafter"/>
</dbReference>
<organism evidence="7 8">
    <name type="scientific">Fusicatenibacter faecihominis</name>
    <dbReference type="NCBI Taxonomy" id="2881276"/>
    <lineage>
        <taxon>Bacteria</taxon>
        <taxon>Bacillati</taxon>
        <taxon>Bacillota</taxon>
        <taxon>Clostridia</taxon>
        <taxon>Lachnospirales</taxon>
        <taxon>Lachnospiraceae</taxon>
        <taxon>Fusicatenibacter</taxon>
    </lineage>
</organism>
<feature type="transmembrane region" description="Helical" evidence="6">
    <location>
        <begin position="68"/>
        <end position="95"/>
    </location>
</feature>
<feature type="transmembrane region" description="Helical" evidence="6">
    <location>
        <begin position="25"/>
        <end position="48"/>
    </location>
</feature>
<feature type="transmembrane region" description="Helical" evidence="6">
    <location>
        <begin position="107"/>
        <end position="128"/>
    </location>
</feature>
<evidence type="ECO:0000256" key="4">
    <source>
        <dbReference type="ARBA" id="ARBA00023136"/>
    </source>
</evidence>
<feature type="transmembrane region" description="Helical" evidence="6">
    <location>
        <begin position="183"/>
        <end position="205"/>
    </location>
</feature>
<reference evidence="7 8" key="1">
    <citation type="submission" date="2021-10" db="EMBL/GenBank/DDBJ databases">
        <title>Anaerobic single-cell dispensing facilitates the cultivation of human gut bacteria.</title>
        <authorList>
            <person name="Afrizal A."/>
        </authorList>
    </citation>
    <scope>NUCLEOTIDE SEQUENCE [LARGE SCALE GENOMIC DNA]</scope>
    <source>
        <strain evidence="7 8">CLA-AA-H277</strain>
    </source>
</reference>
<proteinExistence type="inferred from homology"/>
<dbReference type="PANTHER" id="PTHR30520">
    <property type="entry name" value="FORMATE TRANSPORTER-RELATED"/>
    <property type="match status" value="1"/>
</dbReference>
<evidence type="ECO:0000256" key="6">
    <source>
        <dbReference type="SAM" id="Phobius"/>
    </source>
</evidence>
<dbReference type="Proteomes" id="UP001197875">
    <property type="component" value="Unassembled WGS sequence"/>
</dbReference>
<feature type="transmembrane region" description="Helical" evidence="6">
    <location>
        <begin position="148"/>
        <end position="171"/>
    </location>
</feature>
<evidence type="ECO:0000313" key="8">
    <source>
        <dbReference type="Proteomes" id="UP001197875"/>
    </source>
</evidence>
<gene>
    <name evidence="7" type="ORF">LKD71_05835</name>
</gene>
<evidence type="ECO:0000256" key="5">
    <source>
        <dbReference type="ARBA" id="ARBA00049660"/>
    </source>
</evidence>
<comment type="subcellular location">
    <subcellularLocation>
        <location evidence="1">Membrane</location>
        <topology evidence="1">Multi-pass membrane protein</topology>
    </subcellularLocation>
</comment>
<keyword evidence="3 6" id="KW-1133">Transmembrane helix</keyword>